<dbReference type="GO" id="GO:0001682">
    <property type="term" value="P:tRNA 5'-leader removal"/>
    <property type="evidence" value="ECO:0007669"/>
    <property type="project" value="InterPro"/>
</dbReference>
<dbReference type="Gene3D" id="3.30.70.3250">
    <property type="entry name" value="Ribonuclease P, Pop5 subunit"/>
    <property type="match status" value="1"/>
</dbReference>
<organism evidence="3 4">
    <name type="scientific">Tetrahymena thermophila (strain SB210)</name>
    <dbReference type="NCBI Taxonomy" id="312017"/>
    <lineage>
        <taxon>Eukaryota</taxon>
        <taxon>Sar</taxon>
        <taxon>Alveolata</taxon>
        <taxon>Ciliophora</taxon>
        <taxon>Intramacronucleata</taxon>
        <taxon>Oligohymenophorea</taxon>
        <taxon>Hymenostomatida</taxon>
        <taxon>Tetrahymenina</taxon>
        <taxon>Tetrahymenidae</taxon>
        <taxon>Tetrahymena</taxon>
    </lineage>
</organism>
<dbReference type="InterPro" id="IPR038085">
    <property type="entry name" value="Rnp2-like_sf"/>
</dbReference>
<dbReference type="Proteomes" id="UP000009168">
    <property type="component" value="Unassembled WGS sequence"/>
</dbReference>
<proteinExistence type="inferred from homology"/>
<dbReference type="InParanoid" id="I7MJG6"/>
<dbReference type="AlphaFoldDB" id="I7MJG6"/>
<dbReference type="GeneID" id="7828611"/>
<dbReference type="SUPFAM" id="SSF160350">
    <property type="entry name" value="Rnp2-like"/>
    <property type="match status" value="1"/>
</dbReference>
<comment type="similarity">
    <text evidence="1">Belongs to the eukaryotic/archaeal RNase P protein component 2 family.</text>
</comment>
<evidence type="ECO:0000256" key="1">
    <source>
        <dbReference type="ARBA" id="ARBA00010800"/>
    </source>
</evidence>
<sequence>MTSITVEELQNLKNLEDKFIIANVQYSFKDSAQSSSNFKQEFIEQTIVNPLKSTYGQIGSAKFQVKLLKLNDIKQTVEIQMEASQFTQFWAAFILNKSIGSVAYKVKLISMQLIQNEEEIDDGSDDMQE</sequence>
<evidence type="ECO:0000313" key="3">
    <source>
        <dbReference type="EMBL" id="EAS06255.1"/>
    </source>
</evidence>
<dbReference type="HOGENOM" id="CLU_1953189_0_0_1"/>
<keyword evidence="2" id="KW-0819">tRNA processing</keyword>
<name>I7MJG6_TETTS</name>
<dbReference type="Pfam" id="PF01900">
    <property type="entry name" value="RNase_P_Rpp14"/>
    <property type="match status" value="1"/>
</dbReference>
<evidence type="ECO:0000256" key="2">
    <source>
        <dbReference type="ARBA" id="ARBA00022694"/>
    </source>
</evidence>
<gene>
    <name evidence="3" type="ORF">TTHERM_00327370</name>
</gene>
<evidence type="ECO:0000313" key="4">
    <source>
        <dbReference type="Proteomes" id="UP000009168"/>
    </source>
</evidence>
<dbReference type="EMBL" id="GG662299">
    <property type="protein sequence ID" value="EAS06255.1"/>
    <property type="molecule type" value="Genomic_DNA"/>
</dbReference>
<protein>
    <submittedName>
        <fullName evidence="3">Rpp14 family protein</fullName>
    </submittedName>
</protein>
<dbReference type="InterPro" id="IPR002759">
    <property type="entry name" value="Pop5/Rpp14/Rnp2-like"/>
</dbReference>
<dbReference type="GO" id="GO:0030677">
    <property type="term" value="C:ribonuclease P complex"/>
    <property type="evidence" value="ECO:0007669"/>
    <property type="project" value="InterPro"/>
</dbReference>
<accession>I7MJG6</accession>
<keyword evidence="4" id="KW-1185">Reference proteome</keyword>
<reference evidence="4" key="1">
    <citation type="journal article" date="2006" name="PLoS Biol.">
        <title>Macronuclear genome sequence of the ciliate Tetrahymena thermophila, a model eukaryote.</title>
        <authorList>
            <person name="Eisen J.A."/>
            <person name="Coyne R.S."/>
            <person name="Wu M."/>
            <person name="Wu D."/>
            <person name="Thiagarajan M."/>
            <person name="Wortman J.R."/>
            <person name="Badger J.H."/>
            <person name="Ren Q."/>
            <person name="Amedeo P."/>
            <person name="Jones K.M."/>
            <person name="Tallon L.J."/>
            <person name="Delcher A.L."/>
            <person name="Salzberg S.L."/>
            <person name="Silva J.C."/>
            <person name="Haas B.J."/>
            <person name="Majoros W.H."/>
            <person name="Farzad M."/>
            <person name="Carlton J.M."/>
            <person name="Smith R.K. Jr."/>
            <person name="Garg J."/>
            <person name="Pearlman R.E."/>
            <person name="Karrer K.M."/>
            <person name="Sun L."/>
            <person name="Manning G."/>
            <person name="Elde N.C."/>
            <person name="Turkewitz A.P."/>
            <person name="Asai D.J."/>
            <person name="Wilkes D.E."/>
            <person name="Wang Y."/>
            <person name="Cai H."/>
            <person name="Collins K."/>
            <person name="Stewart B.A."/>
            <person name="Lee S.R."/>
            <person name="Wilamowska K."/>
            <person name="Weinberg Z."/>
            <person name="Ruzzo W.L."/>
            <person name="Wloga D."/>
            <person name="Gaertig J."/>
            <person name="Frankel J."/>
            <person name="Tsao C.-C."/>
            <person name="Gorovsky M.A."/>
            <person name="Keeling P.J."/>
            <person name="Waller R.F."/>
            <person name="Patron N.J."/>
            <person name="Cherry J.M."/>
            <person name="Stover N.A."/>
            <person name="Krieger C.J."/>
            <person name="del Toro C."/>
            <person name="Ryder H.F."/>
            <person name="Williamson S.C."/>
            <person name="Barbeau R.A."/>
            <person name="Hamilton E.P."/>
            <person name="Orias E."/>
        </authorList>
    </citation>
    <scope>NUCLEOTIDE SEQUENCE [LARGE SCALE GENOMIC DNA]</scope>
    <source>
        <strain evidence="4">SB210</strain>
    </source>
</reference>
<dbReference type="RefSeq" id="XP_001026500.1">
    <property type="nucleotide sequence ID" value="XM_001026500.1"/>
</dbReference>
<dbReference type="KEGG" id="tet:TTHERM_00327370"/>